<evidence type="ECO:0000313" key="3">
    <source>
        <dbReference type="Proteomes" id="UP000004169"/>
    </source>
</evidence>
<dbReference type="EMBL" id="CAHP01000021">
    <property type="protein sequence ID" value="CCG41550.1"/>
    <property type="molecule type" value="Genomic_DNA"/>
</dbReference>
<keyword evidence="3" id="KW-1185">Reference proteome</keyword>
<dbReference type="STRING" id="1150626.PHAMO_280084"/>
<name>H8FT62_MAGML</name>
<dbReference type="InterPro" id="IPR008869">
    <property type="entry name" value="MlaC/ttg2D"/>
</dbReference>
<proteinExistence type="predicted"/>
<dbReference type="RefSeq" id="WP_002728738.1">
    <property type="nucleotide sequence ID" value="NZ_CAHP01000021.1"/>
</dbReference>
<dbReference type="PANTHER" id="PTHR36573:SF1">
    <property type="entry name" value="INTERMEMBRANE PHOSPHOLIPID TRANSPORT SYSTEM BINDING PROTEIN MLAC"/>
    <property type="match status" value="1"/>
</dbReference>
<comment type="caution">
    <text evidence="2">The sequence shown here is derived from an EMBL/GenBank/DDBJ whole genome shotgun (WGS) entry which is preliminary data.</text>
</comment>
<dbReference type="OrthoDB" id="8099120at2"/>
<organism evidence="2 3">
    <name type="scientific">Magnetospirillum molischianum DSM 120</name>
    <dbReference type="NCBI Taxonomy" id="1150626"/>
    <lineage>
        <taxon>Bacteria</taxon>
        <taxon>Pseudomonadati</taxon>
        <taxon>Pseudomonadota</taxon>
        <taxon>Alphaproteobacteria</taxon>
        <taxon>Rhodospirillales</taxon>
        <taxon>Rhodospirillaceae</taxon>
        <taxon>Magnetospirillum</taxon>
    </lineage>
</organism>
<reference evidence="2 3" key="1">
    <citation type="journal article" date="2012" name="J. Bacteriol.">
        <title>Draft Genome Sequence of the Purple Photosynthetic Bacterium Phaeospirillum molischianum DSM120, a Particularly Versatile Bacterium.</title>
        <authorList>
            <person name="Duquesne K."/>
            <person name="Prima V."/>
            <person name="Ji B."/>
            <person name="Rouy Z."/>
            <person name="Medigue C."/>
            <person name="Talla E."/>
            <person name="Sturgis J.N."/>
        </authorList>
    </citation>
    <scope>NUCLEOTIDE SEQUENCE [LARGE SCALE GENOMIC DNA]</scope>
    <source>
        <strain evidence="3">DSM120</strain>
    </source>
</reference>
<gene>
    <name evidence="2" type="ORF">PHAMO_280084</name>
</gene>
<dbReference type="AlphaFoldDB" id="H8FT62"/>
<dbReference type="Gene3D" id="3.10.450.710">
    <property type="entry name" value="Tgt2/MlaC"/>
    <property type="match status" value="1"/>
</dbReference>
<keyword evidence="1" id="KW-0732">Signal</keyword>
<dbReference type="InterPro" id="IPR042245">
    <property type="entry name" value="Tgt2/MlaC_sf"/>
</dbReference>
<evidence type="ECO:0000313" key="2">
    <source>
        <dbReference type="EMBL" id="CCG41550.1"/>
    </source>
</evidence>
<evidence type="ECO:0000256" key="1">
    <source>
        <dbReference type="SAM" id="SignalP"/>
    </source>
</evidence>
<dbReference type="eggNOG" id="COG2854">
    <property type="taxonomic scope" value="Bacteria"/>
</dbReference>
<dbReference type="Pfam" id="PF05494">
    <property type="entry name" value="MlaC"/>
    <property type="match status" value="1"/>
</dbReference>
<feature type="signal peptide" evidence="1">
    <location>
        <begin position="1"/>
        <end position="25"/>
    </location>
</feature>
<dbReference type="Proteomes" id="UP000004169">
    <property type="component" value="Unassembled WGS sequence"/>
</dbReference>
<protein>
    <submittedName>
        <fullName evidence="2">ABC-type transport system</fullName>
    </submittedName>
</protein>
<sequence>MISRRPFLLAALGGVSLLVSPLRLAAAEAPPADPAVAFINRLADTAMQTMVGKGVPDQERASRFRTLFTTDVDLVEIGRRVLGRYWRTASPEQQQDFLRLFEDIVVLTWSTRFKDYGGDLRHAVVGFVDDGDRGLTVTSRVERDHQQPIMLQWRLKRTEGGFRVVDLIVEGSSMAVTYQSEYASVIRANGDRIDGLLNALRSKVADLQSGAAAPRN</sequence>
<feature type="chain" id="PRO_5003611741" evidence="1">
    <location>
        <begin position="26"/>
        <end position="216"/>
    </location>
</feature>
<dbReference type="PANTHER" id="PTHR36573">
    <property type="entry name" value="INTERMEMBRANE PHOSPHOLIPID TRANSPORT SYSTEM BINDING PROTEIN MLAC"/>
    <property type="match status" value="1"/>
</dbReference>
<accession>H8FT62</accession>